<dbReference type="EMBL" id="LAZR01022269">
    <property type="protein sequence ID" value="KKL82464.1"/>
    <property type="molecule type" value="Genomic_DNA"/>
</dbReference>
<sequence>MGANSFDREGSQLKAPFGRKLDNLGREIILARCHTTLVAGTPYRIKYDEFGQFSAGLAADNDTYFVAIAKKAYVTDIIGEFVIAGQYSGMVTTSLSVSVGHGFGIGVGAVTDVGSDFSDLEDVSFGLCYTVSVESLTQDVIMIGHVITASSS</sequence>
<accession>A0A0F9F7U7</accession>
<proteinExistence type="predicted"/>
<organism evidence="1">
    <name type="scientific">marine sediment metagenome</name>
    <dbReference type="NCBI Taxonomy" id="412755"/>
    <lineage>
        <taxon>unclassified sequences</taxon>
        <taxon>metagenomes</taxon>
        <taxon>ecological metagenomes</taxon>
    </lineage>
</organism>
<reference evidence="1" key="1">
    <citation type="journal article" date="2015" name="Nature">
        <title>Complex archaea that bridge the gap between prokaryotes and eukaryotes.</title>
        <authorList>
            <person name="Spang A."/>
            <person name="Saw J.H."/>
            <person name="Jorgensen S.L."/>
            <person name="Zaremba-Niedzwiedzka K."/>
            <person name="Martijn J."/>
            <person name="Lind A.E."/>
            <person name="van Eijk R."/>
            <person name="Schleper C."/>
            <person name="Guy L."/>
            <person name="Ettema T.J."/>
        </authorList>
    </citation>
    <scope>NUCLEOTIDE SEQUENCE</scope>
</reference>
<protein>
    <submittedName>
        <fullName evidence="1">Uncharacterized protein</fullName>
    </submittedName>
</protein>
<comment type="caution">
    <text evidence="1">The sequence shown here is derived from an EMBL/GenBank/DDBJ whole genome shotgun (WGS) entry which is preliminary data.</text>
</comment>
<gene>
    <name evidence="1" type="ORF">LCGC14_1984500</name>
</gene>
<evidence type="ECO:0000313" key="1">
    <source>
        <dbReference type="EMBL" id="KKL82464.1"/>
    </source>
</evidence>
<name>A0A0F9F7U7_9ZZZZ</name>
<dbReference type="AlphaFoldDB" id="A0A0F9F7U7"/>